<evidence type="ECO:0000313" key="1">
    <source>
        <dbReference type="EMBL" id="MEO3953110.1"/>
    </source>
</evidence>
<gene>
    <name evidence="1" type="ORF">ABH309_01470</name>
</gene>
<dbReference type="RefSeq" id="WP_347787609.1">
    <property type="nucleotide sequence ID" value="NZ_JBDQQU010000001.1"/>
</dbReference>
<keyword evidence="2" id="KW-1185">Reference proteome</keyword>
<evidence type="ECO:0000313" key="2">
    <source>
        <dbReference type="Proteomes" id="UP001438292"/>
    </source>
</evidence>
<comment type="caution">
    <text evidence="1">The sequence shown here is derived from an EMBL/GenBank/DDBJ whole genome shotgun (WGS) entry which is preliminary data.</text>
</comment>
<dbReference type="EMBL" id="JBDQQU010000001">
    <property type="protein sequence ID" value="MEO3953110.1"/>
    <property type="molecule type" value="Genomic_DNA"/>
</dbReference>
<dbReference type="InterPro" id="IPR025048">
    <property type="entry name" value="DUF3987"/>
</dbReference>
<name>A0ABV0H0M5_9NEIS</name>
<sequence length="489" mass="56169">MKTHFEQNRFPIEALPRSMRAAVLEIHQETQISPAMVATFAIAVASEAVHGAAVLRTHNGQLNLLSNWTLVLAESGSGKSPAMQKLRQPILQFEAKKYQQHQEQLKQYHASYEYWKLIKKELAAQVKNNVRDEENPSSSQAKFTAHILNEPTQPRLIKLSYPDTTIQAFFNGLFENWPSAALVSDEASAFFNGAMASNLAQLNQRWELGPLSIDRRSNAKQIYVEDPRVMLNLAIQPDPFEKYLKRTGNEARDLGFLARLLICYADGSEPCYSFNPDHYLPDAVHHFQARVHELLSQMDKQSENKTGAVEIRFSDETDFFSEGKAALIRDGYQLGNELSQVKDYGAKLHRHFIRLAGVLEYFETGKIEVSLNTAESAFKIACWYTWEYMRLFKQPNEMDCITSDTFTISTWLRKQNSRFIRKNDLRKLGPIRDLKRINLALDNILYTAEIEIFTYKKISIIDKQPHLVRNQLQFQNEIFGWGGGKFDMC</sequence>
<accession>A0ABV0H0M5</accession>
<protein>
    <submittedName>
        <fullName evidence="1">YfjI family protein</fullName>
    </submittedName>
</protein>
<dbReference type="Pfam" id="PF13148">
    <property type="entry name" value="DUF3987"/>
    <property type="match status" value="1"/>
</dbReference>
<organism evidence="1 2">
    <name type="scientific">Chromobacterium piscinae</name>
    <dbReference type="NCBI Taxonomy" id="686831"/>
    <lineage>
        <taxon>Bacteria</taxon>
        <taxon>Pseudomonadati</taxon>
        <taxon>Pseudomonadota</taxon>
        <taxon>Betaproteobacteria</taxon>
        <taxon>Neisseriales</taxon>
        <taxon>Chromobacteriaceae</taxon>
        <taxon>Chromobacterium</taxon>
    </lineage>
</organism>
<dbReference type="Proteomes" id="UP001438292">
    <property type="component" value="Unassembled WGS sequence"/>
</dbReference>
<proteinExistence type="predicted"/>
<reference evidence="1 2" key="1">
    <citation type="submission" date="2024-05" db="EMBL/GenBank/DDBJ databases">
        <authorList>
            <person name="De Oliveira J.P."/>
            <person name="Noriler S.A."/>
            <person name="De Oliveira A.G."/>
            <person name="Sipoli D.S."/>
        </authorList>
    </citation>
    <scope>NUCLEOTIDE SEQUENCE [LARGE SCALE GENOMIC DNA]</scope>
    <source>
        <strain evidence="1 2">LABIM186</strain>
    </source>
</reference>